<evidence type="ECO:0000256" key="1">
    <source>
        <dbReference type="ARBA" id="ARBA00004651"/>
    </source>
</evidence>
<dbReference type="GO" id="GO:0005886">
    <property type="term" value="C:plasma membrane"/>
    <property type="evidence" value="ECO:0007669"/>
    <property type="project" value="UniProtKB-SubCell"/>
</dbReference>
<dbReference type="PANTHER" id="PTHR43738:SF2">
    <property type="entry name" value="ABC TRANSPORTER PERMEASE"/>
    <property type="match status" value="1"/>
</dbReference>
<evidence type="ECO:0000259" key="7">
    <source>
        <dbReference type="Pfam" id="PF02687"/>
    </source>
</evidence>
<sequence length="435" mass="44753">MHPAFDAIRRRPGRSSLASLGIGLAAALVVLLLALSSGIQTSSTQLAASSGIDLLSTSANTSLSASTFPPILQAHPLSGEIPATDSNVEVASPWLLSDLVFGNASLWAAANSSQNGSAIPSAWALTGSGSVGWIPSDNTGIEVPTLYSGPGFTYPGDPHYANGTYDGPVTGEVVLDQGLASVMHVGVGDLVWASPSSASGPTQVRGWYAQATGFRVVGISGPFWLLPSAFLGFFYLSELQTMLGSAHASTDYASLILIHLFDASNPSADATRIAGAFPQLSVFTLQSILGAIQDAVSLYRTFGEIVGAIGLVVAALFTTTVVLMSVDDRSREIALRRAVGHTRASVGRMVVEESVLLSLIGLAIGLPLAFLATNALNIILLQRVSGLPTGFSFVSFDLGVIGTGVAIVVAIGLVAGIAPAARAMQLPIAEELRAP</sequence>
<feature type="domain" description="ABC3 transporter permease C-terminal" evidence="7">
    <location>
        <begin position="305"/>
        <end position="427"/>
    </location>
</feature>
<name>T1A736_9ZZZZ</name>
<dbReference type="InterPro" id="IPR051125">
    <property type="entry name" value="ABC-4/HrtB_transporter"/>
</dbReference>
<feature type="transmembrane region" description="Helical" evidence="6">
    <location>
        <begin position="305"/>
        <end position="326"/>
    </location>
</feature>
<proteinExistence type="predicted"/>
<evidence type="ECO:0000256" key="6">
    <source>
        <dbReference type="SAM" id="Phobius"/>
    </source>
</evidence>
<dbReference type="Pfam" id="PF02687">
    <property type="entry name" value="FtsX"/>
    <property type="match status" value="1"/>
</dbReference>
<reference evidence="8" key="1">
    <citation type="submission" date="2013-08" db="EMBL/GenBank/DDBJ databases">
        <authorList>
            <person name="Mendez C."/>
            <person name="Richter M."/>
            <person name="Ferrer M."/>
            <person name="Sanchez J."/>
        </authorList>
    </citation>
    <scope>NUCLEOTIDE SEQUENCE</scope>
</reference>
<keyword evidence="5 6" id="KW-0472">Membrane</keyword>
<dbReference type="AlphaFoldDB" id="T1A736"/>
<accession>T1A736</accession>
<feature type="transmembrane region" description="Helical" evidence="6">
    <location>
        <begin position="400"/>
        <end position="421"/>
    </location>
</feature>
<evidence type="ECO:0000256" key="5">
    <source>
        <dbReference type="ARBA" id="ARBA00023136"/>
    </source>
</evidence>
<dbReference type="EMBL" id="AUZY01006920">
    <property type="protein sequence ID" value="EQD52678.1"/>
    <property type="molecule type" value="Genomic_DNA"/>
</dbReference>
<evidence type="ECO:0000256" key="4">
    <source>
        <dbReference type="ARBA" id="ARBA00022989"/>
    </source>
</evidence>
<evidence type="ECO:0000256" key="2">
    <source>
        <dbReference type="ARBA" id="ARBA00022475"/>
    </source>
</evidence>
<evidence type="ECO:0000256" key="3">
    <source>
        <dbReference type="ARBA" id="ARBA00022692"/>
    </source>
</evidence>
<dbReference type="PANTHER" id="PTHR43738">
    <property type="entry name" value="ABC TRANSPORTER, MEMBRANE PROTEIN"/>
    <property type="match status" value="1"/>
</dbReference>
<comment type="subcellular location">
    <subcellularLocation>
        <location evidence="1">Cell membrane</location>
        <topology evidence="1">Multi-pass membrane protein</topology>
    </subcellularLocation>
</comment>
<protein>
    <submittedName>
        <fullName evidence="8">Membrane protein containing DUF214, permase predicted</fullName>
    </submittedName>
</protein>
<keyword evidence="2" id="KW-1003">Cell membrane</keyword>
<feature type="transmembrane region" description="Helical" evidence="6">
    <location>
        <begin position="355"/>
        <end position="380"/>
    </location>
</feature>
<organism evidence="8">
    <name type="scientific">mine drainage metagenome</name>
    <dbReference type="NCBI Taxonomy" id="410659"/>
    <lineage>
        <taxon>unclassified sequences</taxon>
        <taxon>metagenomes</taxon>
        <taxon>ecological metagenomes</taxon>
    </lineage>
</organism>
<reference evidence="8" key="2">
    <citation type="journal article" date="2014" name="ISME J.">
        <title>Microbial stratification in low pH oxic and suboxic macroscopic growths along an acid mine drainage.</title>
        <authorList>
            <person name="Mendez-Garcia C."/>
            <person name="Mesa V."/>
            <person name="Sprenger R.R."/>
            <person name="Richter M."/>
            <person name="Diez M.S."/>
            <person name="Solano J."/>
            <person name="Bargiela R."/>
            <person name="Golyshina O.V."/>
            <person name="Manteca A."/>
            <person name="Ramos J.L."/>
            <person name="Gallego J.R."/>
            <person name="Llorente I."/>
            <person name="Martins Dos Santos V.A."/>
            <person name="Jensen O.N."/>
            <person name="Pelaez A.I."/>
            <person name="Sanchez J."/>
            <person name="Ferrer M."/>
        </authorList>
    </citation>
    <scope>NUCLEOTIDE SEQUENCE</scope>
</reference>
<dbReference type="InterPro" id="IPR003838">
    <property type="entry name" value="ABC3_permease_C"/>
</dbReference>
<keyword evidence="3 6" id="KW-0812">Transmembrane</keyword>
<gene>
    <name evidence="8" type="ORF">B1B_10622</name>
</gene>
<evidence type="ECO:0000313" key="8">
    <source>
        <dbReference type="EMBL" id="EQD52678.1"/>
    </source>
</evidence>
<keyword evidence="4 6" id="KW-1133">Transmembrane helix</keyword>
<comment type="caution">
    <text evidence="8">The sequence shown here is derived from an EMBL/GenBank/DDBJ whole genome shotgun (WGS) entry which is preliminary data.</text>
</comment>